<sequence length="483" mass="53262">MENYPYTSSYPDSHDSSPRSESWDDQQQQQQSSNYKVKFMCSYGGKILPRPHDNQLSYVGGDTKILSMDRNIKFSNIISKLSTICSDSDICFKYQLPGEDLDALISVTNDEDLEHMMLEYDRLYRSTSTGGGGGGGGGARPARLRLFLFVLNSNNNSNQSSFSTDGGDKPNQQWFVDALNSVPSIQSSSPCSTASNQDFLFGFEKPKLPDQKIELSISEPKLPDISDRNDEIQRQIQELQRLQIANQEQQQQQAMFIRKNEENLNMTGRGFQGDFFMPEKPAPTVVPVPRQMPAGGYWQDRNMSAVTGGGYSDPVPGVESQMQQNQQQPVYIVPPPPVAGRYNTPAMNVRQVTGQMGGGQGYYGVGVGVQQRGVPDVYREQPVYSMGPPPPPVLQQQQMQQQPQPQQVQALPQITKMMMGETGGYSTQVAFDSAGRQVYYTAPPPPSGVVMTSSYPTAVTTVGVDPRQAGALNPDVKVVKPPL</sequence>
<feature type="coiled-coil region" evidence="1">
    <location>
        <begin position="222"/>
        <end position="252"/>
    </location>
</feature>
<name>A0A835HLU8_9MAGN</name>
<dbReference type="EMBL" id="JADFTS010000006">
    <property type="protein sequence ID" value="KAF9601296.1"/>
    <property type="molecule type" value="Genomic_DNA"/>
</dbReference>
<dbReference type="PANTHER" id="PTHR31066">
    <property type="entry name" value="OS05G0427100 PROTEIN-RELATED"/>
    <property type="match status" value="1"/>
</dbReference>
<dbReference type="SMART" id="SM00666">
    <property type="entry name" value="PB1"/>
    <property type="match status" value="1"/>
</dbReference>
<feature type="compositionally biased region" description="Basic and acidic residues" evidence="2">
    <location>
        <begin position="12"/>
        <end position="22"/>
    </location>
</feature>
<dbReference type="Gene3D" id="3.10.20.90">
    <property type="entry name" value="Phosphatidylinositol 3-kinase Catalytic Subunit, Chain A, domain 1"/>
    <property type="match status" value="1"/>
</dbReference>
<protein>
    <recommendedName>
        <fullName evidence="3">PB1 domain-containing protein</fullName>
    </recommendedName>
</protein>
<keyword evidence="1" id="KW-0175">Coiled coil</keyword>
<dbReference type="PANTHER" id="PTHR31066:SF85">
    <property type="entry name" value="OS02G0809100 PROTEIN"/>
    <property type="match status" value="1"/>
</dbReference>
<dbReference type="CDD" id="cd06410">
    <property type="entry name" value="PB1_UP2"/>
    <property type="match status" value="1"/>
</dbReference>
<organism evidence="4 5">
    <name type="scientific">Coptis chinensis</name>
    <dbReference type="NCBI Taxonomy" id="261450"/>
    <lineage>
        <taxon>Eukaryota</taxon>
        <taxon>Viridiplantae</taxon>
        <taxon>Streptophyta</taxon>
        <taxon>Embryophyta</taxon>
        <taxon>Tracheophyta</taxon>
        <taxon>Spermatophyta</taxon>
        <taxon>Magnoliopsida</taxon>
        <taxon>Ranunculales</taxon>
        <taxon>Ranunculaceae</taxon>
        <taxon>Coptidoideae</taxon>
        <taxon>Coptis</taxon>
    </lineage>
</organism>
<keyword evidence="5" id="KW-1185">Reference proteome</keyword>
<dbReference type="OrthoDB" id="1938580at2759"/>
<feature type="compositionally biased region" description="Polar residues" evidence="2">
    <location>
        <begin position="1"/>
        <end position="11"/>
    </location>
</feature>
<evidence type="ECO:0000313" key="5">
    <source>
        <dbReference type="Proteomes" id="UP000631114"/>
    </source>
</evidence>
<evidence type="ECO:0000259" key="3">
    <source>
        <dbReference type="SMART" id="SM00666"/>
    </source>
</evidence>
<evidence type="ECO:0000256" key="1">
    <source>
        <dbReference type="SAM" id="Coils"/>
    </source>
</evidence>
<dbReference type="AlphaFoldDB" id="A0A835HLU8"/>
<evidence type="ECO:0000313" key="4">
    <source>
        <dbReference type="EMBL" id="KAF9601296.1"/>
    </source>
</evidence>
<accession>A0A835HLU8</accession>
<evidence type="ECO:0000256" key="2">
    <source>
        <dbReference type="SAM" id="MobiDB-lite"/>
    </source>
</evidence>
<dbReference type="InterPro" id="IPR000270">
    <property type="entry name" value="PB1_dom"/>
</dbReference>
<comment type="caution">
    <text evidence="4">The sequence shown here is derived from an EMBL/GenBank/DDBJ whole genome shotgun (WGS) entry which is preliminary data.</text>
</comment>
<proteinExistence type="predicted"/>
<reference evidence="4 5" key="1">
    <citation type="submission" date="2020-10" db="EMBL/GenBank/DDBJ databases">
        <title>The Coptis chinensis genome and diversification of protoberbering-type alkaloids.</title>
        <authorList>
            <person name="Wang B."/>
            <person name="Shu S."/>
            <person name="Song C."/>
            <person name="Liu Y."/>
        </authorList>
    </citation>
    <scope>NUCLEOTIDE SEQUENCE [LARGE SCALE GENOMIC DNA]</scope>
    <source>
        <strain evidence="4">HL-2020</strain>
        <tissue evidence="4">Leaf</tissue>
    </source>
</reference>
<dbReference type="SUPFAM" id="SSF54277">
    <property type="entry name" value="CAD &amp; PB1 domains"/>
    <property type="match status" value="1"/>
</dbReference>
<dbReference type="Proteomes" id="UP000631114">
    <property type="component" value="Unassembled WGS sequence"/>
</dbReference>
<gene>
    <name evidence="4" type="ORF">IFM89_018406</name>
</gene>
<dbReference type="Pfam" id="PF00564">
    <property type="entry name" value="PB1"/>
    <property type="match status" value="1"/>
</dbReference>
<feature type="domain" description="PB1" evidence="3">
    <location>
        <begin position="51"/>
        <end position="151"/>
    </location>
</feature>
<feature type="region of interest" description="Disordered" evidence="2">
    <location>
        <begin position="1"/>
        <end position="29"/>
    </location>
</feature>
<dbReference type="InterPro" id="IPR053198">
    <property type="entry name" value="Gynoecium_Dev_Regulator"/>
</dbReference>